<evidence type="ECO:0000313" key="7">
    <source>
        <dbReference type="EMBL" id="MFC4728909.1"/>
    </source>
</evidence>
<dbReference type="InterPro" id="IPR011009">
    <property type="entry name" value="Kinase-like_dom_sf"/>
</dbReference>
<dbReference type="SUPFAM" id="SSF48452">
    <property type="entry name" value="TPR-like"/>
    <property type="match status" value="2"/>
</dbReference>
<dbReference type="Gene3D" id="1.25.40.10">
    <property type="entry name" value="Tetratricopeptide repeat domain"/>
    <property type="match status" value="2"/>
</dbReference>
<proteinExistence type="predicted"/>
<dbReference type="SMART" id="SM00220">
    <property type="entry name" value="S_TKc"/>
    <property type="match status" value="1"/>
</dbReference>
<dbReference type="EMBL" id="JBHSGG010000033">
    <property type="protein sequence ID" value="MFC4728909.1"/>
    <property type="molecule type" value="Genomic_DNA"/>
</dbReference>
<dbReference type="PROSITE" id="PS00108">
    <property type="entry name" value="PROTEIN_KINASE_ST"/>
    <property type="match status" value="1"/>
</dbReference>
<gene>
    <name evidence="7" type="ORF">ACFO3Q_12105</name>
</gene>
<dbReference type="Pfam" id="PF13424">
    <property type="entry name" value="TPR_12"/>
    <property type="match status" value="2"/>
</dbReference>
<dbReference type="CDD" id="cd14014">
    <property type="entry name" value="STKc_PknB_like"/>
    <property type="match status" value="1"/>
</dbReference>
<evidence type="ECO:0000256" key="4">
    <source>
        <dbReference type="ARBA" id="ARBA00022840"/>
    </source>
</evidence>
<dbReference type="InterPro" id="IPR000719">
    <property type="entry name" value="Prot_kinase_dom"/>
</dbReference>
<dbReference type="Pfam" id="PF00069">
    <property type="entry name" value="Pkinase"/>
    <property type="match status" value="1"/>
</dbReference>
<dbReference type="Pfam" id="PF13374">
    <property type="entry name" value="TPR_10"/>
    <property type="match status" value="1"/>
</dbReference>
<reference evidence="8" key="1">
    <citation type="journal article" date="2019" name="Int. J. Syst. Evol. Microbiol.">
        <title>The Global Catalogue of Microorganisms (GCM) 10K type strain sequencing project: providing services to taxonomists for standard genome sequencing and annotation.</title>
        <authorList>
            <consortium name="The Broad Institute Genomics Platform"/>
            <consortium name="The Broad Institute Genome Sequencing Center for Infectious Disease"/>
            <person name="Wu L."/>
            <person name="Ma J."/>
        </authorList>
    </citation>
    <scope>NUCLEOTIDE SEQUENCE [LARGE SCALE GENOMIC DNA]</scope>
    <source>
        <strain evidence="8">CGMCC 1.13574</strain>
    </source>
</reference>
<dbReference type="InterPro" id="IPR008271">
    <property type="entry name" value="Ser/Thr_kinase_AS"/>
</dbReference>
<organism evidence="7 8">
    <name type="scientific">Coralloluteibacterium thermophilum</name>
    <dbReference type="NCBI Taxonomy" id="2707049"/>
    <lineage>
        <taxon>Bacteria</taxon>
        <taxon>Pseudomonadati</taxon>
        <taxon>Pseudomonadota</taxon>
        <taxon>Gammaproteobacteria</taxon>
        <taxon>Lysobacterales</taxon>
        <taxon>Lysobacteraceae</taxon>
        <taxon>Coralloluteibacterium</taxon>
    </lineage>
</organism>
<keyword evidence="8" id="KW-1185">Reference proteome</keyword>
<dbReference type="SUPFAM" id="SSF56112">
    <property type="entry name" value="Protein kinase-like (PK-like)"/>
    <property type="match status" value="1"/>
</dbReference>
<evidence type="ECO:0000256" key="5">
    <source>
        <dbReference type="PROSITE-ProRule" id="PRU10141"/>
    </source>
</evidence>
<dbReference type="InterPro" id="IPR017441">
    <property type="entry name" value="Protein_kinase_ATP_BS"/>
</dbReference>
<dbReference type="PROSITE" id="PS00107">
    <property type="entry name" value="PROTEIN_KINASE_ATP"/>
    <property type="match status" value="1"/>
</dbReference>
<accession>A0ABV9NMS9</accession>
<keyword evidence="3" id="KW-0418">Kinase</keyword>
<dbReference type="PROSITE" id="PS50011">
    <property type="entry name" value="PROTEIN_KINASE_DOM"/>
    <property type="match status" value="1"/>
</dbReference>
<sequence>MNGDVTAPTVRELFDAVCDLPPTSWRPRLAALCGDAETVENVLALLDAQTVALERAVAPLGQLIASLPAAELRVGDRLGVWRLSEQLGTGGMGTVFVAERDDHLYRQRVAIKLLRGVPGPEARERLAAERQILADLQHPNIARLFDGGTTPAGHPYLVMEYVQGLPLDRWCARNAPDLRERLRLFVRICQAVQAAHARLVVHCDLKPSNILVREDGEPVLLDFGIARLQGDADPASGYGTPGYASPEQLAGARPGLASDVFSLGILLIELAVGLPLQRSLASRTTPPPAPSAHAADPARARVLRGDIDAICRRACALDPAARYATVDALRDDVQRHLDLRPVAARGGGALYRWGLHARRNRWQIVAAGVTGTAVVVGLLVSLHALGESRRHQAALELRQAELERVTAFQRAMLEDIDLEGMGADLLAEVRAQLPVQGTEAGQGDPLARLEPVDIARRLIDRQILARADGAIAGGFGDSPQLAADLEEALAQVQLALGLYPEAATRYARIARQRETLGAGDEAILRARTGEATAWNQSGGPNPGVAREVLEAALAASALPRTHRQHILARLQLATALLHTGEPVQAVEMAEGARRDAEAHLDGDDETVLAALSTHGAMLMRTGDLLAARGIIGDLLERHTRRDGPEDPRTLDALSSLALLHAMGKDFDQALALQTRLVEVQRRRLGAEHPLSLVAQGNLANFLLELDRNEEAHGALLEVHEARVRVLGAEAPLTLRAKLNLATYYARNEDVARALQLEAEVLESRRRILGPEHPDTLSVLINHAATTYRAARLGDAQRLFDEALPVARRVLGDGHPQYQMGLFVQGLVALDRNDSALAIGSYRELLGLRLRDQGPSAVFTLESVRALRDALRTAGRDDEAGQLEARYVAPFLELPEAGLSEAQKNMRALLLEDRATAEAPASAARG</sequence>
<dbReference type="RefSeq" id="WP_377004976.1">
    <property type="nucleotide sequence ID" value="NZ_JBHSGG010000033.1"/>
</dbReference>
<keyword evidence="1" id="KW-0808">Transferase</keyword>
<evidence type="ECO:0000259" key="6">
    <source>
        <dbReference type="PROSITE" id="PS50011"/>
    </source>
</evidence>
<dbReference type="Gene3D" id="1.10.510.10">
    <property type="entry name" value="Transferase(Phosphotransferase) domain 1"/>
    <property type="match status" value="1"/>
</dbReference>
<dbReference type="PANTHER" id="PTHR43289:SF34">
    <property type="entry name" value="SERINE_THREONINE-PROTEIN KINASE YBDM-RELATED"/>
    <property type="match status" value="1"/>
</dbReference>
<comment type="caution">
    <text evidence="7">The sequence shown here is derived from an EMBL/GenBank/DDBJ whole genome shotgun (WGS) entry which is preliminary data.</text>
</comment>
<dbReference type="PANTHER" id="PTHR43289">
    <property type="entry name" value="MITOGEN-ACTIVATED PROTEIN KINASE KINASE KINASE 20-RELATED"/>
    <property type="match status" value="1"/>
</dbReference>
<feature type="binding site" evidence="5">
    <location>
        <position position="112"/>
    </location>
    <ligand>
        <name>ATP</name>
        <dbReference type="ChEBI" id="CHEBI:30616"/>
    </ligand>
</feature>
<dbReference type="InterPro" id="IPR011990">
    <property type="entry name" value="TPR-like_helical_dom_sf"/>
</dbReference>
<evidence type="ECO:0000256" key="2">
    <source>
        <dbReference type="ARBA" id="ARBA00022741"/>
    </source>
</evidence>
<keyword evidence="2 5" id="KW-0547">Nucleotide-binding</keyword>
<evidence type="ECO:0000256" key="1">
    <source>
        <dbReference type="ARBA" id="ARBA00022679"/>
    </source>
</evidence>
<dbReference type="Gene3D" id="3.30.200.20">
    <property type="entry name" value="Phosphorylase Kinase, domain 1"/>
    <property type="match status" value="1"/>
</dbReference>
<keyword evidence="4 5" id="KW-0067">ATP-binding</keyword>
<feature type="domain" description="Protein kinase" evidence="6">
    <location>
        <begin position="81"/>
        <end position="339"/>
    </location>
</feature>
<evidence type="ECO:0000256" key="3">
    <source>
        <dbReference type="ARBA" id="ARBA00022777"/>
    </source>
</evidence>
<evidence type="ECO:0000313" key="8">
    <source>
        <dbReference type="Proteomes" id="UP001595892"/>
    </source>
</evidence>
<protein>
    <submittedName>
        <fullName evidence="7">Tetratricopeptide repeat protein</fullName>
    </submittedName>
</protein>
<name>A0ABV9NMS9_9GAMM</name>
<dbReference type="Proteomes" id="UP001595892">
    <property type="component" value="Unassembled WGS sequence"/>
</dbReference>